<keyword evidence="3" id="KW-1185">Reference proteome</keyword>
<evidence type="ECO:0000313" key="3">
    <source>
        <dbReference type="Proteomes" id="UP000186917"/>
    </source>
</evidence>
<dbReference type="EMBL" id="FTOR01000011">
    <property type="protein sequence ID" value="SIT32034.1"/>
    <property type="molecule type" value="Genomic_DNA"/>
</dbReference>
<protein>
    <submittedName>
        <fullName evidence="2">Uncharacterized protein</fullName>
    </submittedName>
</protein>
<organism evidence="2 3">
    <name type="scientific">Filimonas lacunae</name>
    <dbReference type="NCBI Taxonomy" id="477680"/>
    <lineage>
        <taxon>Bacteria</taxon>
        <taxon>Pseudomonadati</taxon>
        <taxon>Bacteroidota</taxon>
        <taxon>Chitinophagia</taxon>
        <taxon>Chitinophagales</taxon>
        <taxon>Chitinophagaceae</taxon>
        <taxon>Filimonas</taxon>
    </lineage>
</organism>
<keyword evidence="1" id="KW-1133">Transmembrane helix</keyword>
<keyword evidence="1" id="KW-0472">Membrane</keyword>
<evidence type="ECO:0000256" key="1">
    <source>
        <dbReference type="SAM" id="Phobius"/>
    </source>
</evidence>
<feature type="transmembrane region" description="Helical" evidence="1">
    <location>
        <begin position="6"/>
        <end position="25"/>
    </location>
</feature>
<feature type="transmembrane region" description="Helical" evidence="1">
    <location>
        <begin position="32"/>
        <end position="53"/>
    </location>
</feature>
<evidence type="ECO:0000313" key="2">
    <source>
        <dbReference type="EMBL" id="SIT32034.1"/>
    </source>
</evidence>
<reference evidence="3" key="1">
    <citation type="submission" date="2017-01" db="EMBL/GenBank/DDBJ databases">
        <authorList>
            <person name="Varghese N."/>
            <person name="Submissions S."/>
        </authorList>
    </citation>
    <scope>NUCLEOTIDE SEQUENCE [LARGE SCALE GENOMIC DNA]</scope>
    <source>
        <strain evidence="3">DSM 21054</strain>
    </source>
</reference>
<accession>A0A1N7RAL3</accession>
<feature type="transmembrane region" description="Helical" evidence="1">
    <location>
        <begin position="59"/>
        <end position="76"/>
    </location>
</feature>
<sequence length="120" mass="12848">MVMSLATVGIIPTTMVMSLATVGIIPTTMVMSLATVGIIPTTVAMSLATVGIIPTTVAMSLATVGIIPTVIIAYFLKAKYTAPSIKRKLITYFQWKGSRKYSTANIQKITREIISCTIFS</sequence>
<gene>
    <name evidence="2" type="ORF">SAMN05421788_1111</name>
</gene>
<name>A0A1N7RAL3_9BACT</name>
<dbReference type="Proteomes" id="UP000186917">
    <property type="component" value="Unassembled WGS sequence"/>
</dbReference>
<dbReference type="AlphaFoldDB" id="A0A1N7RAL3"/>
<proteinExistence type="predicted"/>
<keyword evidence="1" id="KW-0812">Transmembrane</keyword>